<evidence type="ECO:0000256" key="1">
    <source>
        <dbReference type="SAM" id="MobiDB-lite"/>
    </source>
</evidence>
<dbReference type="AlphaFoldDB" id="Q68WI1"/>
<reference evidence="2 3" key="1">
    <citation type="journal article" date="2004" name="J. Bacteriol.">
        <title>Complete genome sequence of Rickettsia typhi and comparison with sequences of other Rickettsiae.</title>
        <authorList>
            <person name="McLeod M.P."/>
            <person name="Qin X."/>
            <person name="Karpathy S.E."/>
            <person name="Gioia J."/>
            <person name="Highlander S.K."/>
            <person name="Fox G.E."/>
            <person name="McNeill T.Z."/>
            <person name="Jiang H."/>
            <person name="Muzny D."/>
            <person name="Jacob L.S."/>
            <person name="Hawes A.C."/>
            <person name="Sodergren E."/>
            <person name="Gill R."/>
            <person name="Hume J."/>
            <person name="Morgan M."/>
            <person name="Fan G."/>
            <person name="Amin A.G."/>
            <person name="Gibbs R.A."/>
            <person name="Hong C."/>
            <person name="Yu X.-J."/>
            <person name="Walker D.H."/>
            <person name="Weinstock G.M."/>
        </authorList>
    </citation>
    <scope>NUCLEOTIDE SEQUENCE [LARGE SCALE GENOMIC DNA]</scope>
    <source>
        <strain evidence="3">ATCC VR-144 / Wilmington</strain>
    </source>
</reference>
<organism evidence="2 3">
    <name type="scientific">Rickettsia typhi (strain ATCC VR-144 / Wilmington)</name>
    <dbReference type="NCBI Taxonomy" id="257363"/>
    <lineage>
        <taxon>Bacteria</taxon>
        <taxon>Pseudomonadati</taxon>
        <taxon>Pseudomonadota</taxon>
        <taxon>Alphaproteobacteria</taxon>
        <taxon>Rickettsiales</taxon>
        <taxon>Rickettsiaceae</taxon>
        <taxon>Rickettsieae</taxon>
        <taxon>Rickettsia</taxon>
        <taxon>typhus group</taxon>
    </lineage>
</organism>
<dbReference type="KEGG" id="rty:RT0542"/>
<accession>Q68WI1</accession>
<dbReference type="Proteomes" id="UP000000604">
    <property type="component" value="Chromosome"/>
</dbReference>
<evidence type="ECO:0000313" key="2">
    <source>
        <dbReference type="EMBL" id="AAU04011.1"/>
    </source>
</evidence>
<dbReference type="EMBL" id="AE017197">
    <property type="protein sequence ID" value="AAU04011.1"/>
    <property type="molecule type" value="Genomic_DNA"/>
</dbReference>
<sequence length="24" mass="2767">MELNNSSMEAHFVSVEKNQDSEKI</sequence>
<feature type="region of interest" description="Disordered" evidence="1">
    <location>
        <begin position="1"/>
        <end position="24"/>
    </location>
</feature>
<evidence type="ECO:0000313" key="3">
    <source>
        <dbReference type="Proteomes" id="UP000000604"/>
    </source>
</evidence>
<proteinExistence type="predicted"/>
<gene>
    <name evidence="2" type="ordered locus">RT0542</name>
</gene>
<name>Q68WI1_RICTY</name>
<protein>
    <submittedName>
        <fullName evidence="2">Uncharacterized protein</fullName>
    </submittedName>
</protein>
<dbReference type="HOGENOM" id="CLU_3421166_0_0_5"/>